<name>A0A8J6IVR4_9ALTE</name>
<proteinExistence type="predicted"/>
<protein>
    <submittedName>
        <fullName evidence="1">Uncharacterized protein</fullName>
    </submittedName>
</protein>
<organism evidence="1 2">
    <name type="scientific">Neptunicella marina</name>
    <dbReference type="NCBI Taxonomy" id="2125989"/>
    <lineage>
        <taxon>Bacteria</taxon>
        <taxon>Pseudomonadati</taxon>
        <taxon>Pseudomonadota</taxon>
        <taxon>Gammaproteobacteria</taxon>
        <taxon>Alteromonadales</taxon>
        <taxon>Alteromonadaceae</taxon>
        <taxon>Neptunicella</taxon>
    </lineage>
</organism>
<sequence>MQNLLSLIEKEFDEAEGWIRIVDANWYSNDLRLDVSISMHDESQPELWEISCDQVVEESINSTGTETIMLSSKSPLLIPYSDIQFDLMFSDNFCDPEALLGIVLSCCIEVFSRAEYIHRFLNQSPELKGIVSSKYGKLGRFPESLAIKIMKALEAKPIRINALDQGVPKKWNGSEFVSYSQNLQVLELGTSYIIGERFSAERA</sequence>
<evidence type="ECO:0000313" key="2">
    <source>
        <dbReference type="Proteomes" id="UP000601768"/>
    </source>
</evidence>
<dbReference type="EMBL" id="JACNEP010000007">
    <property type="protein sequence ID" value="MBC3766466.1"/>
    <property type="molecule type" value="Genomic_DNA"/>
</dbReference>
<dbReference type="RefSeq" id="WP_186506983.1">
    <property type="nucleotide sequence ID" value="NZ_JACNEP010000007.1"/>
</dbReference>
<evidence type="ECO:0000313" key="1">
    <source>
        <dbReference type="EMBL" id="MBC3766466.1"/>
    </source>
</evidence>
<comment type="caution">
    <text evidence="1">The sequence shown here is derived from an EMBL/GenBank/DDBJ whole genome shotgun (WGS) entry which is preliminary data.</text>
</comment>
<reference evidence="1" key="1">
    <citation type="journal article" date="2018" name="Int. J. Syst. Evol. Microbiol.">
        <title>Neptunicella marina gen. nov., sp. nov., isolated from surface seawater.</title>
        <authorList>
            <person name="Liu X."/>
            <person name="Lai Q."/>
            <person name="Du Y."/>
            <person name="Zhang X."/>
            <person name="Liu Z."/>
            <person name="Sun F."/>
            <person name="Shao Z."/>
        </authorList>
    </citation>
    <scope>NUCLEOTIDE SEQUENCE</scope>
    <source>
        <strain evidence="1">S27-2</strain>
    </source>
</reference>
<keyword evidence="2" id="KW-1185">Reference proteome</keyword>
<accession>A0A8J6IVR4</accession>
<dbReference type="Proteomes" id="UP000601768">
    <property type="component" value="Unassembled WGS sequence"/>
</dbReference>
<reference evidence="1" key="2">
    <citation type="submission" date="2020-08" db="EMBL/GenBank/DDBJ databases">
        <authorList>
            <person name="Lai Q."/>
        </authorList>
    </citation>
    <scope>NUCLEOTIDE SEQUENCE</scope>
    <source>
        <strain evidence="1">S27-2</strain>
    </source>
</reference>
<dbReference type="AlphaFoldDB" id="A0A8J6IVR4"/>
<gene>
    <name evidence="1" type="ORF">H8B19_11310</name>
</gene>